<reference evidence="1 2" key="1">
    <citation type="submission" date="2023-12" db="EMBL/GenBank/DDBJ databases">
        <title>Description of an unclassified Opitutus bacterium of Verrucomicrobiota.</title>
        <authorList>
            <person name="Zhang D.-F."/>
        </authorList>
    </citation>
    <scope>NUCLEOTIDE SEQUENCE [LARGE SCALE GENOMIC DNA]</scope>
    <source>
        <strain evidence="1 2">WL0086</strain>
    </source>
</reference>
<proteinExistence type="predicted"/>
<organism evidence="1 2">
    <name type="scientific">Actomonas aquatica</name>
    <dbReference type="NCBI Taxonomy" id="2866162"/>
    <lineage>
        <taxon>Bacteria</taxon>
        <taxon>Pseudomonadati</taxon>
        <taxon>Verrucomicrobiota</taxon>
        <taxon>Opitutia</taxon>
        <taxon>Opitutales</taxon>
        <taxon>Opitutaceae</taxon>
        <taxon>Actomonas</taxon>
    </lineage>
</organism>
<name>A0ABZ1C4Q5_9BACT</name>
<gene>
    <name evidence="1" type="ORF">K1X11_018020</name>
</gene>
<evidence type="ECO:0000313" key="2">
    <source>
        <dbReference type="Proteomes" id="UP000738431"/>
    </source>
</evidence>
<accession>A0ABZ1C4Q5</accession>
<keyword evidence="2" id="KW-1185">Reference proteome</keyword>
<protein>
    <recommendedName>
        <fullName evidence="3">Discoidin domain-containing protein</fullName>
    </recommendedName>
</protein>
<dbReference type="EMBL" id="CP139781">
    <property type="protein sequence ID" value="WRQ86713.1"/>
    <property type="molecule type" value="Genomic_DNA"/>
</dbReference>
<sequence length="287" mass="31295">MNASSTRARWTGLLAAVGLALGSGLSLTAFPPAPYYTLFGVVRDQVGTALDVEGADVILLRDGIEIGRTPITGDLRLDLNYELNISIEQGRANTRTYSDRTVARQGLFSLAVEMNGETFYPIEADGTLRAGEGGERVRLDLNIGADANGDGLPDAWQEWQLYQAGFRPGDDGWNIDDITRDGDYDGDGTSNFLEYLAGTFAGDAAERFELIITGRTDALVSFEFFAITGKVYAIESSTDLVNWTPVPHRLSPTGEDSDYSRATVVDILPIYVVTEPGAQRFYRITVR</sequence>
<evidence type="ECO:0000313" key="1">
    <source>
        <dbReference type="EMBL" id="WRQ86713.1"/>
    </source>
</evidence>
<evidence type="ECO:0008006" key="3">
    <source>
        <dbReference type="Google" id="ProtNLM"/>
    </source>
</evidence>
<dbReference type="Proteomes" id="UP000738431">
    <property type="component" value="Chromosome"/>
</dbReference>
<dbReference type="RefSeq" id="WP_221030551.1">
    <property type="nucleotide sequence ID" value="NZ_CP139781.1"/>
</dbReference>